<dbReference type="EMBL" id="UOFM01000297">
    <property type="protein sequence ID" value="VAW79182.1"/>
    <property type="molecule type" value="Genomic_DNA"/>
</dbReference>
<dbReference type="InterPro" id="IPR000182">
    <property type="entry name" value="GNAT_dom"/>
</dbReference>
<feature type="domain" description="N-acetyltransferase" evidence="3">
    <location>
        <begin position="2"/>
        <end position="164"/>
    </location>
</feature>
<dbReference type="PANTHER" id="PTHR43877:SF2">
    <property type="entry name" value="AMINOALKYLPHOSPHONATE N-ACETYLTRANSFERASE-RELATED"/>
    <property type="match status" value="1"/>
</dbReference>
<evidence type="ECO:0000256" key="2">
    <source>
        <dbReference type="ARBA" id="ARBA00023315"/>
    </source>
</evidence>
<dbReference type="Pfam" id="PF00583">
    <property type="entry name" value="Acetyltransf_1"/>
    <property type="match status" value="1"/>
</dbReference>
<evidence type="ECO:0000259" key="3">
    <source>
        <dbReference type="PROSITE" id="PS51186"/>
    </source>
</evidence>
<dbReference type="SUPFAM" id="SSF55729">
    <property type="entry name" value="Acyl-CoA N-acyltransferases (Nat)"/>
    <property type="match status" value="1"/>
</dbReference>
<evidence type="ECO:0000313" key="4">
    <source>
        <dbReference type="EMBL" id="VAW79182.1"/>
    </source>
</evidence>
<dbReference type="AlphaFoldDB" id="A0A3B0YV21"/>
<dbReference type="PANTHER" id="PTHR43877">
    <property type="entry name" value="AMINOALKYLPHOSPHONATE N-ACETYLTRANSFERASE-RELATED-RELATED"/>
    <property type="match status" value="1"/>
</dbReference>
<dbReference type="InterPro" id="IPR050832">
    <property type="entry name" value="Bact_Acetyltransf"/>
</dbReference>
<protein>
    <recommendedName>
        <fullName evidence="3">N-acetyltransferase domain-containing protein</fullName>
    </recommendedName>
</protein>
<dbReference type="CDD" id="cd04301">
    <property type="entry name" value="NAT_SF"/>
    <property type="match status" value="1"/>
</dbReference>
<dbReference type="PROSITE" id="PS51186">
    <property type="entry name" value="GNAT"/>
    <property type="match status" value="1"/>
</dbReference>
<keyword evidence="2" id="KW-0012">Acyltransferase</keyword>
<proteinExistence type="predicted"/>
<keyword evidence="1" id="KW-0808">Transferase</keyword>
<accession>A0A3B0YV21</accession>
<dbReference type="Gene3D" id="3.40.630.30">
    <property type="match status" value="1"/>
</dbReference>
<sequence>METVRLYEPRDEQQLREIACQNYAEQFQGDKPVEPDDPELEAYLAHIIQKQASGKGIILVAEQENRLIGFVCLLAPENTATENDSESAYAFMSDLFVVPACRRQGTGSLLTRKLEEQAGVMGATSIALRVMADNQGSRHFYTKAQYQEKFVVMSKPLGSALRKS</sequence>
<evidence type="ECO:0000256" key="1">
    <source>
        <dbReference type="ARBA" id="ARBA00022679"/>
    </source>
</evidence>
<name>A0A3B0YV21_9ZZZZ</name>
<dbReference type="InterPro" id="IPR016181">
    <property type="entry name" value="Acyl_CoA_acyltransferase"/>
</dbReference>
<organism evidence="4">
    <name type="scientific">hydrothermal vent metagenome</name>
    <dbReference type="NCBI Taxonomy" id="652676"/>
    <lineage>
        <taxon>unclassified sequences</taxon>
        <taxon>metagenomes</taxon>
        <taxon>ecological metagenomes</taxon>
    </lineage>
</organism>
<dbReference type="GO" id="GO:0016747">
    <property type="term" value="F:acyltransferase activity, transferring groups other than amino-acyl groups"/>
    <property type="evidence" value="ECO:0007669"/>
    <property type="project" value="InterPro"/>
</dbReference>
<reference evidence="4" key="1">
    <citation type="submission" date="2018-06" db="EMBL/GenBank/DDBJ databases">
        <authorList>
            <person name="Zhirakovskaya E."/>
        </authorList>
    </citation>
    <scope>NUCLEOTIDE SEQUENCE</scope>
</reference>
<gene>
    <name evidence="4" type="ORF">MNBD_GAMMA14-1764</name>
</gene>